<proteinExistence type="predicted"/>
<reference evidence="6 7" key="1">
    <citation type="submission" date="2022-08" db="EMBL/GenBank/DDBJ databases">
        <title>Reclassification of Massilia species as members of the genera Telluria, Duganella, Pseudoduganella, Mokoshia gen. nov. and Zemynaea gen. nov. using orthogonal and non-orthogonal genome-based approaches.</title>
        <authorList>
            <person name="Bowman J.P."/>
        </authorList>
    </citation>
    <scope>NUCLEOTIDE SEQUENCE [LARGE SCALE GENOMIC DNA]</scope>
    <source>
        <strain evidence="6 7">JCM 31606</strain>
    </source>
</reference>
<evidence type="ECO:0000259" key="5">
    <source>
        <dbReference type="Pfam" id="PF18317"/>
    </source>
</evidence>
<dbReference type="Gene3D" id="3.40.50.720">
    <property type="entry name" value="NAD(P)-binding Rossmann-like Domain"/>
    <property type="match status" value="1"/>
</dbReference>
<keyword evidence="7" id="KW-1185">Reference proteome</keyword>
<evidence type="ECO:0000313" key="6">
    <source>
        <dbReference type="EMBL" id="MCS0656792.1"/>
    </source>
</evidence>
<keyword evidence="3" id="KW-0057">Aromatic amino acid biosynthesis</keyword>
<dbReference type="SUPFAM" id="SSF51735">
    <property type="entry name" value="NAD(P)-binding Rossmann-fold domains"/>
    <property type="match status" value="1"/>
</dbReference>
<dbReference type="Pfam" id="PF08501">
    <property type="entry name" value="Shikimate_dh_N"/>
    <property type="match status" value="1"/>
</dbReference>
<sequence length="290" mass="30485">MPLTSKRRILLGLIGAGIQRSLTPAMHEREGDQQGLRCLYQIIDLDRLGLGLDGLPGLLDAAEAMGFAGLNITYPAKQAVIPLLDELCEDARAIGAVNTVVFKDGKRIGHNTDWWGYAEGFRRSLPGVALGHVVQLGAGGAGAATAHAALAMGVRRLDLFDADPARAAVLAAALCERFGAGRAAAPGDLGAAMASSDGLIHATPTGMAKHPGLPLPAHMLRPTHWVSEIVYFPIQTALLQQAARIGCRVSTGGGMAVFQAVKAFELFTGISPDAERMQQHFQDLQQAAGE</sequence>
<evidence type="ECO:0000313" key="7">
    <source>
        <dbReference type="Proteomes" id="UP001204621"/>
    </source>
</evidence>
<dbReference type="PANTHER" id="PTHR21089:SF1">
    <property type="entry name" value="BIFUNCTIONAL 3-DEHYDROQUINATE DEHYDRATASE_SHIKIMATE DEHYDROGENASE, CHLOROPLASTIC"/>
    <property type="match status" value="1"/>
</dbReference>
<dbReference type="Proteomes" id="UP001204621">
    <property type="component" value="Unassembled WGS sequence"/>
</dbReference>
<accession>A0ABT2CS45</accession>
<evidence type="ECO:0000256" key="2">
    <source>
        <dbReference type="ARBA" id="ARBA00023002"/>
    </source>
</evidence>
<feature type="domain" description="SDH C-terminal" evidence="5">
    <location>
        <begin position="254"/>
        <end position="279"/>
    </location>
</feature>
<evidence type="ECO:0000256" key="1">
    <source>
        <dbReference type="ARBA" id="ARBA00004871"/>
    </source>
</evidence>
<evidence type="ECO:0000256" key="3">
    <source>
        <dbReference type="ARBA" id="ARBA00023141"/>
    </source>
</evidence>
<dbReference type="InterPro" id="IPR046346">
    <property type="entry name" value="Aminoacid_DH-like_N_sf"/>
</dbReference>
<dbReference type="PANTHER" id="PTHR21089">
    <property type="entry name" value="SHIKIMATE DEHYDROGENASE"/>
    <property type="match status" value="1"/>
</dbReference>
<comment type="caution">
    <text evidence="6">The sequence shown here is derived from an EMBL/GenBank/DDBJ whole genome shotgun (WGS) entry which is preliminary data.</text>
</comment>
<comment type="pathway">
    <text evidence="1">Metabolic intermediate biosynthesis; chorismate biosynthesis; chorismate from D-erythrose 4-phosphate and phosphoenolpyruvate: step 4/7.</text>
</comment>
<feature type="domain" description="Shikimate dehydrogenase substrate binding N-terminal" evidence="4">
    <location>
        <begin position="13"/>
        <end position="100"/>
    </location>
</feature>
<gene>
    <name evidence="6" type="ORF">NX778_01795</name>
</gene>
<organism evidence="6 7">
    <name type="scientific">Massilia terrae</name>
    <dbReference type="NCBI Taxonomy" id="1811224"/>
    <lineage>
        <taxon>Bacteria</taxon>
        <taxon>Pseudomonadati</taxon>
        <taxon>Pseudomonadota</taxon>
        <taxon>Betaproteobacteria</taxon>
        <taxon>Burkholderiales</taxon>
        <taxon>Oxalobacteraceae</taxon>
        <taxon>Telluria group</taxon>
        <taxon>Massilia</taxon>
    </lineage>
</organism>
<dbReference type="Gene3D" id="3.40.50.10860">
    <property type="entry name" value="Leucine Dehydrogenase, chain A, domain 1"/>
    <property type="match status" value="1"/>
</dbReference>
<dbReference type="NCBIfam" id="NF009201">
    <property type="entry name" value="PRK12549.1"/>
    <property type="match status" value="1"/>
</dbReference>
<dbReference type="InterPro" id="IPR013708">
    <property type="entry name" value="Shikimate_DH-bd_N"/>
</dbReference>
<evidence type="ECO:0000259" key="4">
    <source>
        <dbReference type="Pfam" id="PF08501"/>
    </source>
</evidence>
<keyword evidence="3" id="KW-0028">Amino-acid biosynthesis</keyword>
<dbReference type="InterPro" id="IPR022893">
    <property type="entry name" value="Shikimate_DH_fam"/>
</dbReference>
<dbReference type="CDD" id="cd01065">
    <property type="entry name" value="NAD_bind_Shikimate_DH"/>
    <property type="match status" value="1"/>
</dbReference>
<name>A0ABT2CS45_9BURK</name>
<dbReference type="InterPro" id="IPR036291">
    <property type="entry name" value="NAD(P)-bd_dom_sf"/>
</dbReference>
<dbReference type="SUPFAM" id="SSF53223">
    <property type="entry name" value="Aminoacid dehydrogenase-like, N-terminal domain"/>
    <property type="match status" value="1"/>
</dbReference>
<dbReference type="Pfam" id="PF18317">
    <property type="entry name" value="SDH_C"/>
    <property type="match status" value="1"/>
</dbReference>
<keyword evidence="2" id="KW-0560">Oxidoreductase</keyword>
<dbReference type="EMBL" id="JANUGU010000001">
    <property type="protein sequence ID" value="MCS0656792.1"/>
    <property type="molecule type" value="Genomic_DNA"/>
</dbReference>
<protein>
    <submittedName>
        <fullName evidence="6">Shikimate dehydrogenase</fullName>
    </submittedName>
</protein>
<dbReference type="InterPro" id="IPR041121">
    <property type="entry name" value="SDH_C"/>
</dbReference>
<dbReference type="RefSeq" id="WP_258809969.1">
    <property type="nucleotide sequence ID" value="NZ_JANUGU010000001.1"/>
</dbReference>